<dbReference type="EMBL" id="NJEU01000256">
    <property type="protein sequence ID" value="PHH77702.1"/>
    <property type="molecule type" value="Genomic_DNA"/>
</dbReference>
<gene>
    <name evidence="1" type="ORF">CDD82_3382</name>
</gene>
<reference evidence="1 2" key="1">
    <citation type="submission" date="2017-06" db="EMBL/GenBank/DDBJ databases">
        <title>Ant-infecting Ophiocordyceps genomes reveal a high diversity of potential behavioral manipulation genes and a possible major role for enterotoxins.</title>
        <authorList>
            <person name="De Bekker C."/>
            <person name="Evans H.C."/>
            <person name="Brachmann A."/>
            <person name="Hughes D.P."/>
        </authorList>
    </citation>
    <scope>NUCLEOTIDE SEQUENCE [LARGE SCALE GENOMIC DNA]</scope>
    <source>
        <strain evidence="1 2">1348a</strain>
    </source>
</reference>
<evidence type="ECO:0000313" key="1">
    <source>
        <dbReference type="EMBL" id="PHH77702.1"/>
    </source>
</evidence>
<dbReference type="Proteomes" id="UP000224854">
    <property type="component" value="Unassembled WGS sequence"/>
</dbReference>
<evidence type="ECO:0000313" key="2">
    <source>
        <dbReference type="Proteomes" id="UP000224854"/>
    </source>
</evidence>
<name>A0A2C5ZDA1_9HYPO</name>
<comment type="caution">
    <text evidence="1">The sequence shown here is derived from an EMBL/GenBank/DDBJ whole genome shotgun (WGS) entry which is preliminary data.</text>
</comment>
<accession>A0A2C5ZDA1</accession>
<dbReference type="AlphaFoldDB" id="A0A2C5ZDA1"/>
<keyword evidence="2" id="KW-1185">Reference proteome</keyword>
<protein>
    <submittedName>
        <fullName evidence="1">Uncharacterized protein</fullName>
    </submittedName>
</protein>
<organism evidence="1 2">
    <name type="scientific">Ophiocordyceps australis</name>
    <dbReference type="NCBI Taxonomy" id="1399860"/>
    <lineage>
        <taxon>Eukaryota</taxon>
        <taxon>Fungi</taxon>
        <taxon>Dikarya</taxon>
        <taxon>Ascomycota</taxon>
        <taxon>Pezizomycotina</taxon>
        <taxon>Sordariomycetes</taxon>
        <taxon>Hypocreomycetidae</taxon>
        <taxon>Hypocreales</taxon>
        <taxon>Ophiocordycipitaceae</taxon>
        <taxon>Ophiocordyceps</taxon>
    </lineage>
</organism>
<sequence length="268" mass="31071">MAQYSHVDQINQQCIKVQDSLIIFRNTGPSHLDSMEKLAIDSAMGACNMLSLVPKDEWAVVREAERREIVLNMRVFDNYLGQITRLAKQGYETSDYWYDSMWFFAMAASACVLYIKIHDCCNKGAVEHGTPLPFSTDMELVMACALRMVHDLLYTMKEYCRLLRHGEPGQDFSAPIIYETSSWLLQTEDFIRDIRRHYRIRHLGLDETRGRTPARTPRTGIFSRFSSLHRFALYHPDGSKACKDMAKWIESRIEHPAMSRYNLALDDI</sequence>
<dbReference type="OrthoDB" id="10373020at2759"/>
<proteinExistence type="predicted"/>